<organism evidence="1">
    <name type="scientific">Paenibacillus sp. BIHB 4019</name>
    <dbReference type="NCBI Taxonomy" id="1870819"/>
    <lineage>
        <taxon>Bacteria</taxon>
        <taxon>Bacillati</taxon>
        <taxon>Bacillota</taxon>
        <taxon>Bacilli</taxon>
        <taxon>Bacillales</taxon>
        <taxon>Paenibacillaceae</taxon>
        <taxon>Paenibacillus</taxon>
    </lineage>
</organism>
<reference evidence="1" key="1">
    <citation type="submission" date="2016-08" db="EMBL/GenBank/DDBJ databases">
        <title>Complete Genome Seqeunce of Paenibacillus sp. BIHB 4019 from tea rhizoplane.</title>
        <authorList>
            <person name="Thakur R."/>
            <person name="Swarnkar M.K."/>
            <person name="Gulati A."/>
        </authorList>
    </citation>
    <scope>NUCLEOTIDE SEQUENCE [LARGE SCALE GENOMIC DNA]</scope>
    <source>
        <strain evidence="1">BIHB4019</strain>
    </source>
</reference>
<name>A0A1B2DM34_9BACL</name>
<dbReference type="AlphaFoldDB" id="A0A1B2DM34"/>
<dbReference type="RefSeq" id="WP_099519857.1">
    <property type="nucleotide sequence ID" value="NZ_CP016808.1"/>
</dbReference>
<gene>
    <name evidence="1" type="ORF">BBD42_21545</name>
</gene>
<evidence type="ECO:0000313" key="1">
    <source>
        <dbReference type="EMBL" id="ANY68761.1"/>
    </source>
</evidence>
<proteinExistence type="predicted"/>
<dbReference type="EMBL" id="CP016808">
    <property type="protein sequence ID" value="ANY68761.1"/>
    <property type="molecule type" value="Genomic_DNA"/>
</dbReference>
<sequence>MSLAEKMSLVKETEELKKQISEISIRVSETISQMIRDLRSSASTEFKAFFEKAGFNVVESKEDKIQEQSKVPYSADTLTAVYMTLEYKLEIIDENAPFMGAASGMMDLMLSNGKKIAISIDVNEKRDNFSSRSEPQDEIGKLKVLLQREKDSLERFKLRESNLPHLKPVYWTVANRKSYSSFKELLEEYAN</sequence>
<protein>
    <submittedName>
        <fullName evidence="1">Uncharacterized protein</fullName>
    </submittedName>
</protein>
<accession>A0A1B2DM34</accession>